<protein>
    <submittedName>
        <fullName evidence="1">Uncharacterized protein</fullName>
    </submittedName>
</protein>
<dbReference type="EMBL" id="UINC01008513">
    <property type="protein sequence ID" value="SVA38289.1"/>
    <property type="molecule type" value="Genomic_DNA"/>
</dbReference>
<organism evidence="1">
    <name type="scientific">marine metagenome</name>
    <dbReference type="NCBI Taxonomy" id="408172"/>
    <lineage>
        <taxon>unclassified sequences</taxon>
        <taxon>metagenomes</taxon>
        <taxon>ecological metagenomes</taxon>
    </lineage>
</organism>
<dbReference type="AlphaFoldDB" id="A0A381VD48"/>
<name>A0A381VD48_9ZZZZ</name>
<reference evidence="1" key="1">
    <citation type="submission" date="2018-05" db="EMBL/GenBank/DDBJ databases">
        <authorList>
            <person name="Lanie J.A."/>
            <person name="Ng W.-L."/>
            <person name="Kazmierczak K.M."/>
            <person name="Andrzejewski T.M."/>
            <person name="Davidsen T.M."/>
            <person name="Wayne K.J."/>
            <person name="Tettelin H."/>
            <person name="Glass J.I."/>
            <person name="Rusch D."/>
            <person name="Podicherti R."/>
            <person name="Tsui H.-C.T."/>
            <person name="Winkler M.E."/>
        </authorList>
    </citation>
    <scope>NUCLEOTIDE SEQUENCE</scope>
</reference>
<gene>
    <name evidence="1" type="ORF">METZ01_LOCUS91143</name>
</gene>
<evidence type="ECO:0000313" key="1">
    <source>
        <dbReference type="EMBL" id="SVA38289.1"/>
    </source>
</evidence>
<proteinExistence type="predicted"/>
<accession>A0A381VD48</accession>
<sequence length="194" mass="20604">MRMDANSLEDGAKKALQIKKNDLPLVGAGGELSLTKEQEIETPALINTVDKPDNITAEASRDRLQLTVGVDCVGMALDASETIQAKNSLEKMLAHQLAAAHKLAMTFSKIALSCLNQPDHKVYGQEGMHVVEGARAANTSAKLMDVYQKGLLSLSKVRTGGQQTLTVQHVNVTDGGQAVVTGGIKAGAKDEKQQ</sequence>